<organism evidence="1 2">
    <name type="scientific">Rubripirellula lacrimiformis</name>
    <dbReference type="NCBI Taxonomy" id="1930273"/>
    <lineage>
        <taxon>Bacteria</taxon>
        <taxon>Pseudomonadati</taxon>
        <taxon>Planctomycetota</taxon>
        <taxon>Planctomycetia</taxon>
        <taxon>Pirellulales</taxon>
        <taxon>Pirellulaceae</taxon>
        <taxon>Rubripirellula</taxon>
    </lineage>
</organism>
<dbReference type="AlphaFoldDB" id="A0A517NLN3"/>
<evidence type="ECO:0000313" key="2">
    <source>
        <dbReference type="Proteomes" id="UP000318538"/>
    </source>
</evidence>
<protein>
    <submittedName>
        <fullName evidence="1">Kynurenine formamidase</fullName>
        <ecNumber evidence="1">3.5.1.9</ecNumber>
    </submittedName>
</protein>
<dbReference type="RefSeq" id="WP_246146382.1">
    <property type="nucleotide sequence ID" value="NZ_CP036525.1"/>
</dbReference>
<dbReference type="EMBL" id="CP036525">
    <property type="protein sequence ID" value="QDT08035.1"/>
    <property type="molecule type" value="Genomic_DNA"/>
</dbReference>
<dbReference type="Pfam" id="PF04199">
    <property type="entry name" value="Cyclase"/>
    <property type="match status" value="1"/>
</dbReference>
<dbReference type="InterPro" id="IPR037175">
    <property type="entry name" value="KFase_sf"/>
</dbReference>
<dbReference type="KEGG" id="rlc:K227x_64650"/>
<dbReference type="EC" id="3.5.1.9" evidence="1"/>
<keyword evidence="1" id="KW-0378">Hydrolase</keyword>
<dbReference type="GO" id="GO:0019441">
    <property type="term" value="P:L-tryptophan catabolic process to kynurenine"/>
    <property type="evidence" value="ECO:0007669"/>
    <property type="project" value="InterPro"/>
</dbReference>
<dbReference type="InterPro" id="IPR007325">
    <property type="entry name" value="KFase/CYL"/>
</dbReference>
<keyword evidence="2" id="KW-1185">Reference proteome</keyword>
<proteinExistence type="predicted"/>
<name>A0A517NLN3_9BACT</name>
<dbReference type="Proteomes" id="UP000318538">
    <property type="component" value="Chromosome"/>
</dbReference>
<gene>
    <name evidence="1" type="primary">kynB</name>
    <name evidence="1" type="ORF">K227x_64650</name>
</gene>
<dbReference type="PANTHER" id="PTHR31118">
    <property type="entry name" value="CYCLASE-LIKE PROTEIN 2"/>
    <property type="match status" value="1"/>
</dbReference>
<dbReference type="Gene3D" id="3.50.30.50">
    <property type="entry name" value="Putative cyclase"/>
    <property type="match status" value="1"/>
</dbReference>
<accession>A0A517NLN3</accession>
<dbReference type="GO" id="GO:0004061">
    <property type="term" value="F:arylformamidase activity"/>
    <property type="evidence" value="ECO:0007669"/>
    <property type="project" value="UniProtKB-EC"/>
</dbReference>
<sequence>MPHPIRQIIDLTLPIDSRLPNATVQPMKSIATDGWRATRLNLYSHCGTHMDATCHFLPDGETLDQLNLEACCGVARIINLAPVEPSESITIDRFMDAAGEDLAPGARLLLRTDWHHRYPSPEYRDHLPRISAELAHWLVQKQVRLVGVEPPSVADVNNIDEVTEVHHILFRGGIVIVEGLIGLDQIPVPECQFIALPLRVADGDGCPVRAIAIVPGDEPAPTSAFGFHRQPQQGASL</sequence>
<dbReference type="SUPFAM" id="SSF102198">
    <property type="entry name" value="Putative cyclase"/>
    <property type="match status" value="1"/>
</dbReference>
<reference evidence="1 2" key="1">
    <citation type="submission" date="2019-02" db="EMBL/GenBank/DDBJ databases">
        <title>Deep-cultivation of Planctomycetes and their phenomic and genomic characterization uncovers novel biology.</title>
        <authorList>
            <person name="Wiegand S."/>
            <person name="Jogler M."/>
            <person name="Boedeker C."/>
            <person name="Pinto D."/>
            <person name="Vollmers J."/>
            <person name="Rivas-Marin E."/>
            <person name="Kohn T."/>
            <person name="Peeters S.H."/>
            <person name="Heuer A."/>
            <person name="Rast P."/>
            <person name="Oberbeckmann S."/>
            <person name="Bunk B."/>
            <person name="Jeske O."/>
            <person name="Meyerdierks A."/>
            <person name="Storesund J.E."/>
            <person name="Kallscheuer N."/>
            <person name="Luecker S."/>
            <person name="Lage O.M."/>
            <person name="Pohl T."/>
            <person name="Merkel B.J."/>
            <person name="Hornburger P."/>
            <person name="Mueller R.-W."/>
            <person name="Bruemmer F."/>
            <person name="Labrenz M."/>
            <person name="Spormann A.M."/>
            <person name="Op den Camp H."/>
            <person name="Overmann J."/>
            <person name="Amann R."/>
            <person name="Jetten M.S.M."/>
            <person name="Mascher T."/>
            <person name="Medema M.H."/>
            <person name="Devos D.P."/>
            <person name="Kaster A.-K."/>
            <person name="Ovreas L."/>
            <person name="Rohde M."/>
            <person name="Galperin M.Y."/>
            <person name="Jogler C."/>
        </authorList>
    </citation>
    <scope>NUCLEOTIDE SEQUENCE [LARGE SCALE GENOMIC DNA]</scope>
    <source>
        <strain evidence="1 2">K22_7</strain>
    </source>
</reference>
<evidence type="ECO:0000313" key="1">
    <source>
        <dbReference type="EMBL" id="QDT08035.1"/>
    </source>
</evidence>
<dbReference type="PANTHER" id="PTHR31118:SF32">
    <property type="entry name" value="KYNURENINE FORMAMIDASE"/>
    <property type="match status" value="1"/>
</dbReference>